<keyword evidence="3" id="KW-0325">Glycoprotein</keyword>
<dbReference type="GO" id="GO:0016752">
    <property type="term" value="F:sinapoyltransferase activity"/>
    <property type="evidence" value="ECO:0007669"/>
    <property type="project" value="UniProtKB-ARBA"/>
</dbReference>
<keyword evidence="5" id="KW-1185">Reference proteome</keyword>
<dbReference type="GO" id="GO:0004185">
    <property type="term" value="F:serine-type carboxypeptidase activity"/>
    <property type="evidence" value="ECO:0007669"/>
    <property type="project" value="InterPro"/>
</dbReference>
<dbReference type="InterPro" id="IPR029058">
    <property type="entry name" value="AB_hydrolase_fold"/>
</dbReference>
<evidence type="ECO:0000313" key="4">
    <source>
        <dbReference type="EMBL" id="KAG5612949.1"/>
    </source>
</evidence>
<accession>A0A9J5ZLC9</accession>
<dbReference type="Gene3D" id="3.40.50.11320">
    <property type="match status" value="1"/>
</dbReference>
<dbReference type="PANTHER" id="PTHR11802">
    <property type="entry name" value="SERINE PROTEASE FAMILY S10 SERINE CARBOXYPEPTIDASE"/>
    <property type="match status" value="1"/>
</dbReference>
<comment type="caution">
    <text evidence="4">The sequence shown here is derived from an EMBL/GenBank/DDBJ whole genome shotgun (WGS) entry which is preliminary data.</text>
</comment>
<dbReference type="GO" id="GO:0019748">
    <property type="term" value="P:secondary metabolic process"/>
    <property type="evidence" value="ECO:0007669"/>
    <property type="project" value="UniProtKB-ARBA"/>
</dbReference>
<dbReference type="OrthoDB" id="443318at2759"/>
<evidence type="ECO:0000256" key="1">
    <source>
        <dbReference type="ARBA" id="ARBA00009431"/>
    </source>
</evidence>
<evidence type="ECO:0000256" key="2">
    <source>
        <dbReference type="ARBA" id="ARBA00022729"/>
    </source>
</evidence>
<comment type="similarity">
    <text evidence="1">Belongs to the peptidase S10 family.</text>
</comment>
<dbReference type="Pfam" id="PF00450">
    <property type="entry name" value="Peptidase_S10"/>
    <property type="match status" value="2"/>
</dbReference>
<sequence length="915" mass="103491">MKNKGSHGQNRFIRILALPWKALIKARDCYVGTMTNYAVVNPRSLPKSYSVTSSTRSDNSEDFRELVRAASARSMGENFELNLLIQQQIRQQLQQQMPSRRSVPRSVSVGMGRIDEDKPFVLGGQEEDVSIMLMKNDLKYPRSRSHATEHAAAGSQVKFLPGFQGPLPLQLLTGYVGVGDSEDVQLFYYFIESESDPDSDPLMLWITGGPGCSALSALLYEIGPITFEAVEYNGSFPKMILNPYSWTKVSSIIFLDLPVGTGFSYTTTPAARQSSDLQASDHAYQFLRKWFVDHPEFLKNPFYVGGDSYSGIVVPIITQIIAIKNEMEVEPFINLKGYLLGNPVTFEGEDNYRIPFAYGMGLISEELYESFKSNCKGEYLNINPSKKLCLQDVQTFKELLQGIDVVNILEPNCGFTSPRPHLLFGQRRSLDEEKFHQLKCRNDLYKFSYQWTDDGQVRDALNIRKGSIEKWERCASNLQYQMMVMSSIPYHKNLSSKGYRSLIYSGDHDMVVTFRSTQAWIKSLNYSIVDDWRAWTVDNQVAGYTRSYSNQMTFATGAGHTAPEYKPRECLAMLTRWMSYQPLLRSPYRTLLYKKNMAKTELCSLFLVLIVAELCSGPAIAGLAVKFLPGFKGSLPFQLETGYVGVGDSEDVQLFYYFIESESDPDSDPLMLWFTGGPGCSALSGLVYEIDIPVGTGFSYATTPVALQSFDLQATDHAYQFLRKLLKGINNPHILEPKCKRFSPRPHQLFGERRSLDEKLHELNNLPGLKYHDKVVTFRSTQAWIKSLNYSIVDDWRAWTVDNQVAGEQGILHQNISLVNVWPCSQGGCLASPCNQQMNIVLLKATNFSLVRKCVGLIQSFSLYKAQPTSNDFVVTGSYYHCTRTLRSTCSSVGFHRRTISDLRLPYKSLHRTPF</sequence>
<dbReference type="PANTHER" id="PTHR11802:SF29">
    <property type="entry name" value="SERINE CARBOXYPEPTIDASE-LIKE 19"/>
    <property type="match status" value="1"/>
</dbReference>
<evidence type="ECO:0000313" key="5">
    <source>
        <dbReference type="Proteomes" id="UP000824120"/>
    </source>
</evidence>
<dbReference type="Gene3D" id="3.40.50.1820">
    <property type="entry name" value="alpha/beta hydrolase"/>
    <property type="match status" value="3"/>
</dbReference>
<evidence type="ECO:0000256" key="3">
    <source>
        <dbReference type="ARBA" id="ARBA00023180"/>
    </source>
</evidence>
<keyword evidence="2" id="KW-0732">Signal</keyword>
<dbReference type="Proteomes" id="UP000824120">
    <property type="component" value="Chromosome 4"/>
</dbReference>
<gene>
    <name evidence="4" type="ORF">H5410_024230</name>
</gene>
<dbReference type="EMBL" id="JACXVP010000004">
    <property type="protein sequence ID" value="KAG5612949.1"/>
    <property type="molecule type" value="Genomic_DNA"/>
</dbReference>
<dbReference type="FunFam" id="3.40.50.1820:FF:000148">
    <property type="entry name" value="Serine carboxypeptidase-like 11"/>
    <property type="match status" value="1"/>
</dbReference>
<dbReference type="SUPFAM" id="SSF53474">
    <property type="entry name" value="alpha/beta-Hydrolases"/>
    <property type="match status" value="3"/>
</dbReference>
<reference evidence="4 5" key="1">
    <citation type="submission" date="2020-09" db="EMBL/GenBank/DDBJ databases">
        <title>De no assembly of potato wild relative species, Solanum commersonii.</title>
        <authorList>
            <person name="Cho K."/>
        </authorList>
    </citation>
    <scope>NUCLEOTIDE SEQUENCE [LARGE SCALE GENOMIC DNA]</scope>
    <source>
        <strain evidence="4">LZ3.2</strain>
        <tissue evidence="4">Leaf</tissue>
    </source>
</reference>
<evidence type="ECO:0008006" key="6">
    <source>
        <dbReference type="Google" id="ProtNLM"/>
    </source>
</evidence>
<dbReference type="InterPro" id="IPR001563">
    <property type="entry name" value="Peptidase_S10"/>
</dbReference>
<organism evidence="4 5">
    <name type="scientific">Solanum commersonii</name>
    <name type="common">Commerson's wild potato</name>
    <name type="synonym">Commerson's nightshade</name>
    <dbReference type="NCBI Taxonomy" id="4109"/>
    <lineage>
        <taxon>Eukaryota</taxon>
        <taxon>Viridiplantae</taxon>
        <taxon>Streptophyta</taxon>
        <taxon>Embryophyta</taxon>
        <taxon>Tracheophyta</taxon>
        <taxon>Spermatophyta</taxon>
        <taxon>Magnoliopsida</taxon>
        <taxon>eudicotyledons</taxon>
        <taxon>Gunneridae</taxon>
        <taxon>Pentapetalae</taxon>
        <taxon>asterids</taxon>
        <taxon>lamiids</taxon>
        <taxon>Solanales</taxon>
        <taxon>Solanaceae</taxon>
        <taxon>Solanoideae</taxon>
        <taxon>Solaneae</taxon>
        <taxon>Solanum</taxon>
    </lineage>
</organism>
<dbReference type="AlphaFoldDB" id="A0A9J5ZLC9"/>
<name>A0A9J5ZLC9_SOLCO</name>
<dbReference type="PRINTS" id="PR00724">
    <property type="entry name" value="CRBOXYPTASEC"/>
</dbReference>
<dbReference type="GO" id="GO:0006508">
    <property type="term" value="P:proteolysis"/>
    <property type="evidence" value="ECO:0007669"/>
    <property type="project" value="InterPro"/>
</dbReference>
<protein>
    <recommendedName>
        <fullName evidence="6">Serine carboxypeptidase</fullName>
    </recommendedName>
</protein>
<proteinExistence type="inferred from homology"/>